<evidence type="ECO:0000313" key="11">
    <source>
        <dbReference type="Proteomes" id="UP001152798"/>
    </source>
</evidence>
<evidence type="ECO:0000256" key="1">
    <source>
        <dbReference type="ARBA" id="ARBA00012020"/>
    </source>
</evidence>
<dbReference type="AlphaFoldDB" id="A0A9P0HU29"/>
<dbReference type="SUPFAM" id="SSF48403">
    <property type="entry name" value="Ankyrin repeat"/>
    <property type="match status" value="1"/>
</dbReference>
<evidence type="ECO:0000256" key="8">
    <source>
        <dbReference type="PROSITE-ProRule" id="PRU00023"/>
    </source>
</evidence>
<dbReference type="InterPro" id="IPR013761">
    <property type="entry name" value="SAM/pointed_sf"/>
</dbReference>
<evidence type="ECO:0000256" key="4">
    <source>
        <dbReference type="ARBA" id="ARBA00022737"/>
    </source>
</evidence>
<accession>A0A9P0HU29</accession>
<feature type="domain" description="SAM" evidence="9">
    <location>
        <begin position="198"/>
        <end position="261"/>
    </location>
</feature>
<proteinExistence type="inferred from homology"/>
<keyword evidence="4" id="KW-0677">Repeat</keyword>
<keyword evidence="11" id="KW-1185">Reference proteome</keyword>
<dbReference type="PROSITE" id="PS50297">
    <property type="entry name" value="ANK_REP_REGION"/>
    <property type="match status" value="3"/>
</dbReference>
<dbReference type="Pfam" id="PF12796">
    <property type="entry name" value="Ank_2"/>
    <property type="match status" value="1"/>
</dbReference>
<comment type="similarity">
    <text evidence="6">Belongs to the ARTD/PARP family.</text>
</comment>
<keyword evidence="3" id="KW-0548">Nucleotidyltransferase</keyword>
<dbReference type="EMBL" id="OV725083">
    <property type="protein sequence ID" value="CAH1408199.1"/>
    <property type="molecule type" value="Genomic_DNA"/>
</dbReference>
<dbReference type="PROSITE" id="PS50088">
    <property type="entry name" value="ANK_REPEAT"/>
    <property type="match status" value="3"/>
</dbReference>
<feature type="repeat" description="ANK" evidence="8">
    <location>
        <begin position="75"/>
        <end position="98"/>
    </location>
</feature>
<dbReference type="GO" id="GO:0016779">
    <property type="term" value="F:nucleotidyltransferase activity"/>
    <property type="evidence" value="ECO:0007669"/>
    <property type="project" value="UniProtKB-KW"/>
</dbReference>
<feature type="repeat" description="ANK" evidence="8">
    <location>
        <begin position="42"/>
        <end position="68"/>
    </location>
</feature>
<protein>
    <recommendedName>
        <fullName evidence="1">NAD(+) ADP-ribosyltransferase</fullName>
        <ecNumber evidence="1">2.4.2.30</ecNumber>
    </recommendedName>
</protein>
<comment type="catalytic activity">
    <reaction evidence="7">
        <text>NAD(+) + (ADP-D-ribosyl)n-acceptor = nicotinamide + (ADP-D-ribosyl)n+1-acceptor + H(+).</text>
        <dbReference type="EC" id="2.4.2.30"/>
    </reaction>
</comment>
<dbReference type="Pfam" id="PF13857">
    <property type="entry name" value="Ank_5"/>
    <property type="match status" value="1"/>
</dbReference>
<dbReference type="PRINTS" id="PR01415">
    <property type="entry name" value="ANKYRIN"/>
</dbReference>
<evidence type="ECO:0000256" key="5">
    <source>
        <dbReference type="ARBA" id="ARBA00023043"/>
    </source>
</evidence>
<dbReference type="InterPro" id="IPR036770">
    <property type="entry name" value="Ankyrin_rpt-contain_sf"/>
</dbReference>
<gene>
    <name evidence="10" type="ORF">NEZAVI_LOCUS15773</name>
</gene>
<keyword evidence="3" id="KW-0808">Transferase</keyword>
<dbReference type="Pfam" id="PF00536">
    <property type="entry name" value="SAM_1"/>
    <property type="match status" value="1"/>
</dbReference>
<evidence type="ECO:0000256" key="7">
    <source>
        <dbReference type="ARBA" id="ARBA00033987"/>
    </source>
</evidence>
<dbReference type="SMART" id="SM00248">
    <property type="entry name" value="ANK"/>
    <property type="match status" value="5"/>
</dbReference>
<dbReference type="OrthoDB" id="426293at2759"/>
<dbReference type="SUPFAM" id="SSF47769">
    <property type="entry name" value="SAM/Pointed domain"/>
    <property type="match status" value="1"/>
</dbReference>
<evidence type="ECO:0000256" key="3">
    <source>
        <dbReference type="ARBA" id="ARBA00022695"/>
    </source>
</evidence>
<reference evidence="10" key="1">
    <citation type="submission" date="2022-01" db="EMBL/GenBank/DDBJ databases">
        <authorList>
            <person name="King R."/>
        </authorList>
    </citation>
    <scope>NUCLEOTIDE SEQUENCE</scope>
</reference>
<evidence type="ECO:0000259" key="9">
    <source>
        <dbReference type="PROSITE" id="PS50105"/>
    </source>
</evidence>
<dbReference type="InterPro" id="IPR001660">
    <property type="entry name" value="SAM"/>
</dbReference>
<dbReference type="Gene3D" id="1.25.40.20">
    <property type="entry name" value="Ankyrin repeat-containing domain"/>
    <property type="match status" value="2"/>
</dbReference>
<evidence type="ECO:0000256" key="6">
    <source>
        <dbReference type="ARBA" id="ARBA00024347"/>
    </source>
</evidence>
<dbReference type="Gene3D" id="1.10.150.50">
    <property type="entry name" value="Transcription Factor, Ets-1"/>
    <property type="match status" value="1"/>
</dbReference>
<sequence>MEEFYKTIQGRRIDAFTAAALGDLESLQEIVSPRNVNMKNVDGWTMLMYACYYDRLEVVKFLLKFGVDKALTCGKGRTPLMIAATSGNVDIMPLVLQKEILEFKEDRGMTALCLSIDHGHLSGAEILLSNGANPDVMSKNGTPLMTTAERGHYSGAKILLQYKANPLISNIEGKNAADIANEKGHRDLYKLIISHVKRGKSDVHYILTDLGLEEYLDLFKEKNITYQQLLDMTEEDMKSIGINKFGPRRKLSIFINQIKKK</sequence>
<dbReference type="PANTHER" id="PTHR24171">
    <property type="entry name" value="ANKYRIN REPEAT DOMAIN-CONTAINING PROTEIN 39-RELATED"/>
    <property type="match status" value="1"/>
</dbReference>
<keyword evidence="2" id="KW-0328">Glycosyltransferase</keyword>
<dbReference type="SMART" id="SM00454">
    <property type="entry name" value="SAM"/>
    <property type="match status" value="1"/>
</dbReference>
<dbReference type="Proteomes" id="UP001152798">
    <property type="component" value="Chromosome 7"/>
</dbReference>
<evidence type="ECO:0000313" key="10">
    <source>
        <dbReference type="EMBL" id="CAH1408199.1"/>
    </source>
</evidence>
<name>A0A9P0HU29_NEZVI</name>
<dbReference type="GO" id="GO:0003950">
    <property type="term" value="F:NAD+ poly-ADP-ribosyltransferase activity"/>
    <property type="evidence" value="ECO:0007669"/>
    <property type="project" value="UniProtKB-EC"/>
</dbReference>
<keyword evidence="5 8" id="KW-0040">ANK repeat</keyword>
<dbReference type="EC" id="2.4.2.30" evidence="1"/>
<feature type="repeat" description="ANK" evidence="8">
    <location>
        <begin position="107"/>
        <end position="139"/>
    </location>
</feature>
<evidence type="ECO:0000256" key="2">
    <source>
        <dbReference type="ARBA" id="ARBA00022676"/>
    </source>
</evidence>
<organism evidence="10 11">
    <name type="scientific">Nezara viridula</name>
    <name type="common">Southern green stink bug</name>
    <name type="synonym">Cimex viridulus</name>
    <dbReference type="NCBI Taxonomy" id="85310"/>
    <lineage>
        <taxon>Eukaryota</taxon>
        <taxon>Metazoa</taxon>
        <taxon>Ecdysozoa</taxon>
        <taxon>Arthropoda</taxon>
        <taxon>Hexapoda</taxon>
        <taxon>Insecta</taxon>
        <taxon>Pterygota</taxon>
        <taxon>Neoptera</taxon>
        <taxon>Paraneoptera</taxon>
        <taxon>Hemiptera</taxon>
        <taxon>Heteroptera</taxon>
        <taxon>Panheteroptera</taxon>
        <taxon>Pentatomomorpha</taxon>
        <taxon>Pentatomoidea</taxon>
        <taxon>Pentatomidae</taxon>
        <taxon>Pentatominae</taxon>
        <taxon>Nezara</taxon>
    </lineage>
</organism>
<dbReference type="PROSITE" id="PS50105">
    <property type="entry name" value="SAM_DOMAIN"/>
    <property type="match status" value="1"/>
</dbReference>
<dbReference type="InterPro" id="IPR002110">
    <property type="entry name" value="Ankyrin_rpt"/>
</dbReference>